<proteinExistence type="evidence at transcript level"/>
<dbReference type="EMBL" id="EF082206">
    <property type="protein sequence ID" value="ABK21580.1"/>
    <property type="molecule type" value="mRNA"/>
</dbReference>
<sequence>MERPIGFDPQSPETHFFFRGFGKMRGSSANIFIIISRRE</sequence>
<protein>
    <submittedName>
        <fullName evidence="1">Uncharacterized protein</fullName>
    </submittedName>
</protein>
<dbReference type="AlphaFoldDB" id="A9NLR9"/>
<accession>A9NLR9</accession>
<name>A9NLR9_PICSI</name>
<reference evidence="1" key="1">
    <citation type="journal article" date="2008" name="BMC Genomics">
        <title>A conifer genomics resource of 200,000 spruce (Picea spp.) ESTs and 6,464 high-quality, sequence-finished full-length cDNAs for Sitka spruce (Picea sitchensis).</title>
        <authorList>
            <person name="Ralph S.G."/>
            <person name="Chun H.J."/>
            <person name="Kolosova N."/>
            <person name="Cooper D."/>
            <person name="Oddy C."/>
            <person name="Ritland C.E."/>
            <person name="Kirkpatrick R."/>
            <person name="Moore R."/>
            <person name="Barber S."/>
            <person name="Holt R.A."/>
            <person name="Jones S.J."/>
            <person name="Marra M.A."/>
            <person name="Douglas C.J."/>
            <person name="Ritland K."/>
            <person name="Bohlmann J."/>
        </authorList>
    </citation>
    <scope>NUCLEOTIDE SEQUENCE</scope>
    <source>
        <tissue evidence="1">Green portion of the leader tissue</tissue>
    </source>
</reference>
<evidence type="ECO:0000313" key="1">
    <source>
        <dbReference type="EMBL" id="ABK21580.1"/>
    </source>
</evidence>
<organism evidence="1">
    <name type="scientific">Picea sitchensis</name>
    <name type="common">Sitka spruce</name>
    <name type="synonym">Pinus sitchensis</name>
    <dbReference type="NCBI Taxonomy" id="3332"/>
    <lineage>
        <taxon>Eukaryota</taxon>
        <taxon>Viridiplantae</taxon>
        <taxon>Streptophyta</taxon>
        <taxon>Embryophyta</taxon>
        <taxon>Tracheophyta</taxon>
        <taxon>Spermatophyta</taxon>
        <taxon>Pinopsida</taxon>
        <taxon>Pinidae</taxon>
        <taxon>Conifers I</taxon>
        <taxon>Pinales</taxon>
        <taxon>Pinaceae</taxon>
        <taxon>Picea</taxon>
    </lineage>
</organism>